<evidence type="ECO:0000313" key="3">
    <source>
        <dbReference type="Proteomes" id="UP000276133"/>
    </source>
</evidence>
<dbReference type="AlphaFoldDB" id="A0A3M7Q7L2"/>
<sequence>MKRSIKCLKFLIINCLFYYMALEFTRNYVQNSSRRICNLAFVFFIKVNEYIIRDNLKTDLFCANNMTSSGIIFLAGLFIGKCDICKSLQEMAYKIQMAKKKRFDAPSTFNFLVATLISLRLMGSLIMNGLWLSKKLNVKMRLKDKAKNSPKNFFFQFLCLVLDCLPKACCIRNSCPFYR</sequence>
<keyword evidence="1" id="KW-0812">Transmembrane</keyword>
<proteinExistence type="predicted"/>
<dbReference type="EMBL" id="REGN01007225">
    <property type="protein sequence ID" value="RNA06915.1"/>
    <property type="molecule type" value="Genomic_DNA"/>
</dbReference>
<gene>
    <name evidence="2" type="ORF">BpHYR1_032276</name>
</gene>
<name>A0A3M7Q7L2_BRAPC</name>
<dbReference type="Proteomes" id="UP000276133">
    <property type="component" value="Unassembled WGS sequence"/>
</dbReference>
<feature type="transmembrane region" description="Helical" evidence="1">
    <location>
        <begin position="109"/>
        <end position="133"/>
    </location>
</feature>
<accession>A0A3M7Q7L2</accession>
<keyword evidence="1" id="KW-1133">Transmembrane helix</keyword>
<keyword evidence="1" id="KW-0472">Membrane</keyword>
<evidence type="ECO:0000256" key="1">
    <source>
        <dbReference type="SAM" id="Phobius"/>
    </source>
</evidence>
<keyword evidence="3" id="KW-1185">Reference proteome</keyword>
<protein>
    <submittedName>
        <fullName evidence="2">Uncharacterized protein</fullName>
    </submittedName>
</protein>
<organism evidence="2 3">
    <name type="scientific">Brachionus plicatilis</name>
    <name type="common">Marine rotifer</name>
    <name type="synonym">Brachionus muelleri</name>
    <dbReference type="NCBI Taxonomy" id="10195"/>
    <lineage>
        <taxon>Eukaryota</taxon>
        <taxon>Metazoa</taxon>
        <taxon>Spiralia</taxon>
        <taxon>Gnathifera</taxon>
        <taxon>Rotifera</taxon>
        <taxon>Eurotatoria</taxon>
        <taxon>Monogononta</taxon>
        <taxon>Pseudotrocha</taxon>
        <taxon>Ploima</taxon>
        <taxon>Brachionidae</taxon>
        <taxon>Brachionus</taxon>
    </lineage>
</organism>
<reference evidence="2 3" key="1">
    <citation type="journal article" date="2018" name="Sci. Rep.">
        <title>Genomic signatures of local adaptation to the degree of environmental predictability in rotifers.</title>
        <authorList>
            <person name="Franch-Gras L."/>
            <person name="Hahn C."/>
            <person name="Garcia-Roger E.M."/>
            <person name="Carmona M.J."/>
            <person name="Serra M."/>
            <person name="Gomez A."/>
        </authorList>
    </citation>
    <scope>NUCLEOTIDE SEQUENCE [LARGE SCALE GENOMIC DNA]</scope>
    <source>
        <strain evidence="2">HYR1</strain>
    </source>
</reference>
<evidence type="ECO:0000313" key="2">
    <source>
        <dbReference type="EMBL" id="RNA06915.1"/>
    </source>
</evidence>
<comment type="caution">
    <text evidence="2">The sequence shown here is derived from an EMBL/GenBank/DDBJ whole genome shotgun (WGS) entry which is preliminary data.</text>
</comment>